<dbReference type="Gene3D" id="1.10.10.2120">
    <property type="match status" value="1"/>
</dbReference>
<organism evidence="2 3">
    <name type="scientific">Tistrella arctica</name>
    <dbReference type="NCBI Taxonomy" id="3133430"/>
    <lineage>
        <taxon>Bacteria</taxon>
        <taxon>Pseudomonadati</taxon>
        <taxon>Pseudomonadota</taxon>
        <taxon>Alphaproteobacteria</taxon>
        <taxon>Geminicoccales</taxon>
        <taxon>Geminicoccaceae</taxon>
        <taxon>Tistrella</taxon>
    </lineage>
</organism>
<proteinExistence type="predicted"/>
<gene>
    <name evidence="2" type="ORF">WG926_14110</name>
</gene>
<dbReference type="EMBL" id="JBBKTW010000005">
    <property type="protein sequence ID" value="MEN2989445.1"/>
    <property type="molecule type" value="Genomic_DNA"/>
</dbReference>
<accession>A0ABU9YKV7</accession>
<sequence length="396" mass="42891">MTPPVAPASAADVTDFPMVELAGSPFERGRRHGLALKTHVLGSVALYAAQLRAMNHDWAGIAAIAREFLPVVEGFDASYVEEMRGIAQGAGCDLEHILLINARTEILQIGRMRAGIPDEEPDGCTGAVVLGTETAHGRLIHGQNWDWRPECAHTTVVLKIRRDDGPDLLTMTEAGGLARCGMNSAGIAITANYLECDRDYAQVGVPLALIRRKVLEQAHMALAMKTVATTPKSASNNMMLSWSQGFAIDFECAPDEAFQIYPDDAGMIVHANHWTSPVALSKLRDTGIPFVPESFYRDWRVRRALAARRGQITRADLKAAFFDDFGVPYSVCRPPRPGAGGSISSTVAMVVMEPAAGVMEVAPMPALRDRFTTYTLDMDETATRDARACAPARPTA</sequence>
<reference evidence="2 3" key="1">
    <citation type="submission" date="2024-03" db="EMBL/GenBank/DDBJ databases">
        <title>High-quality draft genome sequencing of Tistrella sp. BH-R2-4.</title>
        <authorList>
            <person name="Dong C."/>
        </authorList>
    </citation>
    <scope>NUCLEOTIDE SEQUENCE [LARGE SCALE GENOMIC DNA]</scope>
    <source>
        <strain evidence="2 3">BH-R2-4</strain>
    </source>
</reference>
<dbReference type="Proteomes" id="UP001413721">
    <property type="component" value="Unassembled WGS sequence"/>
</dbReference>
<dbReference type="RefSeq" id="WP_345937586.1">
    <property type="nucleotide sequence ID" value="NZ_JBBKTW010000005.1"/>
</dbReference>
<evidence type="ECO:0000313" key="3">
    <source>
        <dbReference type="Proteomes" id="UP001413721"/>
    </source>
</evidence>
<dbReference type="InterPro" id="IPR047801">
    <property type="entry name" value="Peptidase_C45"/>
</dbReference>
<evidence type="ECO:0000259" key="1">
    <source>
        <dbReference type="Pfam" id="PF03417"/>
    </source>
</evidence>
<dbReference type="Pfam" id="PF03417">
    <property type="entry name" value="AAT"/>
    <property type="match status" value="1"/>
</dbReference>
<dbReference type="InterPro" id="IPR005079">
    <property type="entry name" value="Peptidase_C45_hydrolase"/>
</dbReference>
<dbReference type="Gene3D" id="3.60.60.10">
    <property type="entry name" value="Penicillin V Acylase, Chain A"/>
    <property type="match status" value="1"/>
</dbReference>
<dbReference type="NCBIfam" id="NF040521">
    <property type="entry name" value="C45_proenzyme"/>
    <property type="match status" value="1"/>
</dbReference>
<dbReference type="InterPro" id="IPR047794">
    <property type="entry name" value="C45_proenzyme-like"/>
</dbReference>
<keyword evidence="3" id="KW-1185">Reference proteome</keyword>
<evidence type="ECO:0000313" key="2">
    <source>
        <dbReference type="EMBL" id="MEN2989445.1"/>
    </source>
</evidence>
<dbReference type="PANTHER" id="PTHR34180">
    <property type="entry name" value="PEPTIDASE C45"/>
    <property type="match status" value="1"/>
</dbReference>
<name>A0ABU9YKV7_9PROT</name>
<feature type="domain" description="Peptidase C45 hydrolase" evidence="1">
    <location>
        <begin position="138"/>
        <end position="360"/>
    </location>
</feature>
<protein>
    <submittedName>
        <fullName evidence="2">C45 family peptidase</fullName>
    </submittedName>
</protein>
<comment type="caution">
    <text evidence="2">The sequence shown here is derived from an EMBL/GenBank/DDBJ whole genome shotgun (WGS) entry which is preliminary data.</text>
</comment>
<dbReference type="PANTHER" id="PTHR34180:SF1">
    <property type="entry name" value="BETA-ALANYL-DOPAMINE_CARCININE HYDROLASE"/>
    <property type="match status" value="1"/>
</dbReference>